<comment type="catalytic activity">
    <reaction evidence="19">
        <text>2'-deoxyribonucleotide-(2'-deoxyribose 5'-phosphate)-2'-deoxyribonucleotide-DNA = a 3'-end 2'-deoxyribonucleotide-(2,3-dehydro-2,3-deoxyribose 5'-phosphate)-DNA + a 5'-end 5'-phospho-2'-deoxyribonucleoside-DNA + H(+)</text>
        <dbReference type="Rhea" id="RHEA:66592"/>
        <dbReference type="Rhea" id="RHEA-COMP:13180"/>
        <dbReference type="Rhea" id="RHEA-COMP:16897"/>
        <dbReference type="Rhea" id="RHEA-COMP:17067"/>
        <dbReference type="ChEBI" id="CHEBI:15378"/>
        <dbReference type="ChEBI" id="CHEBI:136412"/>
        <dbReference type="ChEBI" id="CHEBI:157695"/>
        <dbReference type="ChEBI" id="CHEBI:167181"/>
        <dbReference type="EC" id="4.2.99.18"/>
    </reaction>
</comment>
<dbReference type="EMBL" id="JBGUBD010000005">
    <property type="protein sequence ID" value="MFA9478458.1"/>
    <property type="molecule type" value="Genomic_DNA"/>
</dbReference>
<dbReference type="CDD" id="cd08966">
    <property type="entry name" value="EcFpg-like_N"/>
    <property type="match status" value="1"/>
</dbReference>
<keyword evidence="13" id="KW-0238">DNA-binding</keyword>
<feature type="domain" description="FPG-type" evidence="22">
    <location>
        <begin position="253"/>
        <end position="289"/>
    </location>
</feature>
<dbReference type="EC" id="4.2.99.18" evidence="6"/>
<reference evidence="24 25" key="1">
    <citation type="submission" date="2024-08" db="EMBL/GenBank/DDBJ databases">
        <title>Whole-genome sequencing of halo(alkali)philic microorganisms from hypersaline lakes.</title>
        <authorList>
            <person name="Sorokin D.Y."/>
            <person name="Merkel A.Y."/>
            <person name="Messina E."/>
            <person name="Yakimov M."/>
        </authorList>
    </citation>
    <scope>NUCLEOTIDE SEQUENCE [LARGE SCALE GENOMIC DNA]</scope>
    <source>
        <strain evidence="24 25">AB-hyl4</strain>
    </source>
</reference>
<dbReference type="GO" id="GO:0008534">
    <property type="term" value="F:oxidized purine nucleobase lesion DNA N-glycosylase activity"/>
    <property type="evidence" value="ECO:0007669"/>
    <property type="project" value="UniProtKB-EC"/>
</dbReference>
<keyword evidence="25" id="KW-1185">Reference proteome</keyword>
<dbReference type="PANTHER" id="PTHR22993:SF9">
    <property type="entry name" value="FORMAMIDOPYRIMIDINE-DNA GLYCOSYLASE"/>
    <property type="match status" value="1"/>
</dbReference>
<keyword evidence="10 20" id="KW-0863">Zinc-finger</keyword>
<evidence type="ECO:0000256" key="14">
    <source>
        <dbReference type="ARBA" id="ARBA00023204"/>
    </source>
</evidence>
<evidence type="ECO:0000256" key="18">
    <source>
        <dbReference type="ARBA" id="ARBA00030638"/>
    </source>
</evidence>
<dbReference type="InterPro" id="IPR010979">
    <property type="entry name" value="Ribosomal_uS13-like_H2TH"/>
</dbReference>
<sequence length="318" mass="35172">MPELPEVENLRLTLERHLLGRTVARATLHRDDVLIGRRTPAALLQGKPITALVRHGKQLALITPGPCLCVHLGMSGSLRIETPTQTHDHHQNPLDHCATASAGQPLKHVHAHWQLDNGLKLLFRDPRRFGGLWTFPTPQALHASRWARLGDDALAITPARLHRQLQTTQRALKAVLLDQTVIAGLGNIYVDELLFNTRLAPQQPAHTLTRPQADSLVRHMRTLLRKAIAAGGSTLRDYVDSNGDVGSYQLRHRVYGRADQPCRRRACRGIVHTAIVAGRTTAWCPDCQPTTSDNPRATLPKEEKRNTSLPHSSSPGAL</sequence>
<keyword evidence="15 24" id="KW-0456">Lyase</keyword>
<dbReference type="InterPro" id="IPR012319">
    <property type="entry name" value="FPG_cat"/>
</dbReference>
<comment type="subunit">
    <text evidence="4">Monomer.</text>
</comment>
<protein>
    <recommendedName>
        <fullName evidence="7">Formamidopyrimidine-DNA glycosylase</fullName>
        <ecNumber evidence="5">3.2.2.23</ecNumber>
        <ecNumber evidence="6">4.2.99.18</ecNumber>
    </recommendedName>
    <alternativeName>
        <fullName evidence="18">DNA-(apurinic or apyrimidinic site) lyase MutM</fullName>
    </alternativeName>
</protein>
<evidence type="ECO:0000256" key="5">
    <source>
        <dbReference type="ARBA" id="ARBA00012024"/>
    </source>
</evidence>
<dbReference type="RefSeq" id="WP_425345385.1">
    <property type="nucleotide sequence ID" value="NZ_JBGUBD010000005.1"/>
</dbReference>
<evidence type="ECO:0000256" key="2">
    <source>
        <dbReference type="ARBA" id="ARBA00001947"/>
    </source>
</evidence>
<evidence type="ECO:0000259" key="22">
    <source>
        <dbReference type="PROSITE" id="PS51066"/>
    </source>
</evidence>
<evidence type="ECO:0000256" key="11">
    <source>
        <dbReference type="ARBA" id="ARBA00022801"/>
    </source>
</evidence>
<evidence type="ECO:0000256" key="21">
    <source>
        <dbReference type="SAM" id="MobiDB-lite"/>
    </source>
</evidence>
<dbReference type="Proteomes" id="UP001575105">
    <property type="component" value="Unassembled WGS sequence"/>
</dbReference>
<evidence type="ECO:0000256" key="10">
    <source>
        <dbReference type="ARBA" id="ARBA00022771"/>
    </source>
</evidence>
<evidence type="ECO:0000256" key="16">
    <source>
        <dbReference type="ARBA" id="ARBA00023268"/>
    </source>
</evidence>
<dbReference type="PANTHER" id="PTHR22993">
    <property type="entry name" value="FORMAMIDOPYRIMIDINE-DNA GLYCOSYLASE"/>
    <property type="match status" value="1"/>
</dbReference>
<evidence type="ECO:0000259" key="23">
    <source>
        <dbReference type="PROSITE" id="PS51068"/>
    </source>
</evidence>
<dbReference type="SUPFAM" id="SSF46946">
    <property type="entry name" value="S13-like H2TH domain"/>
    <property type="match status" value="1"/>
</dbReference>
<evidence type="ECO:0000256" key="3">
    <source>
        <dbReference type="ARBA" id="ARBA00009409"/>
    </source>
</evidence>
<evidence type="ECO:0000256" key="20">
    <source>
        <dbReference type="PROSITE-ProRule" id="PRU00391"/>
    </source>
</evidence>
<keyword evidence="8" id="KW-0479">Metal-binding</keyword>
<evidence type="ECO:0000313" key="24">
    <source>
        <dbReference type="EMBL" id="MFA9478458.1"/>
    </source>
</evidence>
<evidence type="ECO:0000256" key="12">
    <source>
        <dbReference type="ARBA" id="ARBA00022833"/>
    </source>
</evidence>
<evidence type="ECO:0000256" key="9">
    <source>
        <dbReference type="ARBA" id="ARBA00022763"/>
    </source>
</evidence>
<gene>
    <name evidence="24" type="primary">mutM</name>
    <name evidence="24" type="ORF">ACERK3_09140</name>
</gene>
<accession>A0ABV4U686</accession>
<dbReference type="SUPFAM" id="SSF57716">
    <property type="entry name" value="Glucocorticoid receptor-like (DNA-binding domain)"/>
    <property type="match status" value="1"/>
</dbReference>
<dbReference type="SUPFAM" id="SSF81624">
    <property type="entry name" value="N-terminal domain of MutM-like DNA repair proteins"/>
    <property type="match status" value="1"/>
</dbReference>
<comment type="catalytic activity">
    <reaction evidence="1">
        <text>Hydrolysis of DNA containing ring-opened 7-methylguanine residues, releasing 2,6-diamino-4-hydroxy-5-(N-methyl)formamidopyrimidine.</text>
        <dbReference type="EC" id="3.2.2.23"/>
    </reaction>
</comment>
<evidence type="ECO:0000256" key="13">
    <source>
        <dbReference type="ARBA" id="ARBA00023125"/>
    </source>
</evidence>
<dbReference type="InterPro" id="IPR020629">
    <property type="entry name" value="FPG_Glyclase"/>
</dbReference>
<dbReference type="Gene3D" id="1.10.8.50">
    <property type="match status" value="1"/>
</dbReference>
<dbReference type="EC" id="3.2.2.23" evidence="5"/>
<dbReference type="GO" id="GO:0140078">
    <property type="term" value="F:class I DNA-(apurinic or apyrimidinic site) endonuclease activity"/>
    <property type="evidence" value="ECO:0007669"/>
    <property type="project" value="UniProtKB-EC"/>
</dbReference>
<evidence type="ECO:0000256" key="6">
    <source>
        <dbReference type="ARBA" id="ARBA00012720"/>
    </source>
</evidence>
<dbReference type="PROSITE" id="PS51068">
    <property type="entry name" value="FPG_CAT"/>
    <property type="match status" value="1"/>
</dbReference>
<feature type="region of interest" description="Disordered" evidence="21">
    <location>
        <begin position="286"/>
        <end position="318"/>
    </location>
</feature>
<comment type="cofactor">
    <cofactor evidence="2">
        <name>Zn(2+)</name>
        <dbReference type="ChEBI" id="CHEBI:29105"/>
    </cofactor>
</comment>
<dbReference type="NCBIfam" id="NF002211">
    <property type="entry name" value="PRK01103.1"/>
    <property type="match status" value="1"/>
</dbReference>
<dbReference type="Pfam" id="PF06831">
    <property type="entry name" value="H2TH"/>
    <property type="match status" value="1"/>
</dbReference>
<keyword evidence="9" id="KW-0227">DNA damage</keyword>
<comment type="caution">
    <text evidence="24">The sequence shown here is derived from an EMBL/GenBank/DDBJ whole genome shotgun (WGS) entry which is preliminary data.</text>
</comment>
<evidence type="ECO:0000256" key="1">
    <source>
        <dbReference type="ARBA" id="ARBA00001668"/>
    </source>
</evidence>
<dbReference type="Pfam" id="PF01149">
    <property type="entry name" value="Fapy_DNA_glyco"/>
    <property type="match status" value="1"/>
</dbReference>
<evidence type="ECO:0000256" key="19">
    <source>
        <dbReference type="ARBA" id="ARBA00044632"/>
    </source>
</evidence>
<dbReference type="InterPro" id="IPR035937">
    <property type="entry name" value="FPG_N"/>
</dbReference>
<organism evidence="24 25">
    <name type="scientific">Natronomicrosphaera hydrolytica</name>
    <dbReference type="NCBI Taxonomy" id="3242702"/>
    <lineage>
        <taxon>Bacteria</taxon>
        <taxon>Pseudomonadati</taxon>
        <taxon>Planctomycetota</taxon>
        <taxon>Phycisphaerae</taxon>
        <taxon>Phycisphaerales</taxon>
        <taxon>Phycisphaeraceae</taxon>
        <taxon>Natronomicrosphaera</taxon>
    </lineage>
</organism>
<evidence type="ECO:0000256" key="17">
    <source>
        <dbReference type="ARBA" id="ARBA00023295"/>
    </source>
</evidence>
<keyword evidence="16" id="KW-0511">Multifunctional enzyme</keyword>
<dbReference type="SMART" id="SM01232">
    <property type="entry name" value="H2TH"/>
    <property type="match status" value="1"/>
</dbReference>
<comment type="similarity">
    <text evidence="3">Belongs to the FPG family.</text>
</comment>
<dbReference type="InterPro" id="IPR015886">
    <property type="entry name" value="H2TH_FPG"/>
</dbReference>
<evidence type="ECO:0000256" key="8">
    <source>
        <dbReference type="ARBA" id="ARBA00022723"/>
    </source>
</evidence>
<keyword evidence="14" id="KW-0234">DNA repair</keyword>
<keyword evidence="17 24" id="KW-0326">Glycosidase</keyword>
<dbReference type="InterPro" id="IPR000214">
    <property type="entry name" value="Znf_DNA_glyclase/AP_lyase"/>
</dbReference>
<keyword evidence="12" id="KW-0862">Zinc</keyword>
<evidence type="ECO:0000256" key="4">
    <source>
        <dbReference type="ARBA" id="ARBA00011245"/>
    </source>
</evidence>
<feature type="domain" description="Formamidopyrimidine-DNA glycosylase catalytic" evidence="23">
    <location>
        <begin position="2"/>
        <end position="130"/>
    </location>
</feature>
<feature type="compositionally biased region" description="Polar residues" evidence="21">
    <location>
        <begin position="307"/>
        <end position="318"/>
    </location>
</feature>
<dbReference type="PROSITE" id="PS51066">
    <property type="entry name" value="ZF_FPG_2"/>
    <property type="match status" value="1"/>
</dbReference>
<dbReference type="SMART" id="SM00898">
    <property type="entry name" value="Fapy_DNA_glyco"/>
    <property type="match status" value="1"/>
</dbReference>
<evidence type="ECO:0000256" key="7">
    <source>
        <dbReference type="ARBA" id="ARBA00016240"/>
    </source>
</evidence>
<proteinExistence type="inferred from homology"/>
<name>A0ABV4U686_9BACT</name>
<evidence type="ECO:0000313" key="25">
    <source>
        <dbReference type="Proteomes" id="UP001575105"/>
    </source>
</evidence>
<dbReference type="Gene3D" id="3.20.190.10">
    <property type="entry name" value="MutM-like, N-terminal"/>
    <property type="match status" value="1"/>
</dbReference>
<evidence type="ECO:0000256" key="15">
    <source>
        <dbReference type="ARBA" id="ARBA00023239"/>
    </source>
</evidence>
<keyword evidence="11 24" id="KW-0378">Hydrolase</keyword>